<keyword evidence="1" id="KW-0472">Membrane</keyword>
<keyword evidence="2" id="KW-0732">Signal</keyword>
<dbReference type="AlphaFoldDB" id="A0A3E0DXG2"/>
<reference evidence="3 4" key="1">
    <citation type="submission" date="2018-08" db="EMBL/GenBank/DDBJ databases">
        <title>Genomic Encyclopedia of Archaeal and Bacterial Type Strains, Phase II (KMG-II): from individual species to whole genera.</title>
        <authorList>
            <person name="Goeker M."/>
        </authorList>
    </citation>
    <scope>NUCLEOTIDE SEQUENCE [LARGE SCALE GENOMIC DNA]</scope>
    <source>
        <strain evidence="3 4">DSM 100880</strain>
    </source>
</reference>
<dbReference type="EMBL" id="QUNI01000033">
    <property type="protein sequence ID" value="REG88560.1"/>
    <property type="molecule type" value="Genomic_DNA"/>
</dbReference>
<keyword evidence="1" id="KW-1133">Transmembrane helix</keyword>
<sequence>MKKKLTFLISLLILLSLNCYAEGQDGLNSIFNIFYFIWATLCVILLTAIGGISAIIIGRTMNQTHLDYFKIFGISFIISVLLIIILGKELVNGIWNLL</sequence>
<accession>A0A3E0DXG2</accession>
<name>A0A3E0DXG2_9FLAO</name>
<dbReference type="Proteomes" id="UP000257136">
    <property type="component" value="Unassembled WGS sequence"/>
</dbReference>
<feature type="transmembrane region" description="Helical" evidence="1">
    <location>
        <begin position="68"/>
        <end position="87"/>
    </location>
</feature>
<keyword evidence="4" id="KW-1185">Reference proteome</keyword>
<feature type="transmembrane region" description="Helical" evidence="1">
    <location>
        <begin position="33"/>
        <end position="56"/>
    </location>
</feature>
<evidence type="ECO:0000313" key="3">
    <source>
        <dbReference type="EMBL" id="REG88560.1"/>
    </source>
</evidence>
<evidence type="ECO:0000256" key="2">
    <source>
        <dbReference type="SAM" id="SignalP"/>
    </source>
</evidence>
<proteinExistence type="predicted"/>
<protein>
    <recommendedName>
        <fullName evidence="5">TrbC/VIRB2 family protein</fullName>
    </recommendedName>
</protein>
<keyword evidence="1" id="KW-0812">Transmembrane</keyword>
<comment type="caution">
    <text evidence="3">The sequence shown here is derived from an EMBL/GenBank/DDBJ whole genome shotgun (WGS) entry which is preliminary data.</text>
</comment>
<feature type="chain" id="PRO_5017638120" description="TrbC/VIRB2 family protein" evidence="2">
    <location>
        <begin position="22"/>
        <end position="98"/>
    </location>
</feature>
<feature type="signal peptide" evidence="2">
    <location>
        <begin position="1"/>
        <end position="21"/>
    </location>
</feature>
<evidence type="ECO:0008006" key="5">
    <source>
        <dbReference type="Google" id="ProtNLM"/>
    </source>
</evidence>
<evidence type="ECO:0000313" key="4">
    <source>
        <dbReference type="Proteomes" id="UP000257136"/>
    </source>
</evidence>
<organism evidence="3 4">
    <name type="scientific">Flavobacterium aquicola</name>
    <dbReference type="NCBI Taxonomy" id="1682742"/>
    <lineage>
        <taxon>Bacteria</taxon>
        <taxon>Pseudomonadati</taxon>
        <taxon>Bacteroidota</taxon>
        <taxon>Flavobacteriia</taxon>
        <taxon>Flavobacteriales</taxon>
        <taxon>Flavobacteriaceae</taxon>
        <taxon>Flavobacterium</taxon>
    </lineage>
</organism>
<dbReference type="RefSeq" id="WP_147298283.1">
    <property type="nucleotide sequence ID" value="NZ_QUNI01000033.1"/>
</dbReference>
<evidence type="ECO:0000256" key="1">
    <source>
        <dbReference type="SAM" id="Phobius"/>
    </source>
</evidence>
<gene>
    <name evidence="3" type="ORF">C8P67_1334</name>
</gene>